<organism evidence="2 3">
    <name type="scientific">Paraclostridium sordellii</name>
    <name type="common">Clostridium sordellii</name>
    <dbReference type="NCBI Taxonomy" id="1505"/>
    <lineage>
        <taxon>Bacteria</taxon>
        <taxon>Bacillati</taxon>
        <taxon>Bacillota</taxon>
        <taxon>Clostridia</taxon>
        <taxon>Peptostreptococcales</taxon>
        <taxon>Peptostreptococcaceae</taxon>
        <taxon>Paraclostridium</taxon>
    </lineage>
</organism>
<dbReference type="AlphaFoldDB" id="A0A9P1L1C6"/>
<keyword evidence="1" id="KW-0472">Membrane</keyword>
<keyword evidence="1" id="KW-1133">Transmembrane helix</keyword>
<reference evidence="3" key="1">
    <citation type="submission" date="2015-01" db="EMBL/GenBank/DDBJ databases">
        <authorList>
            <person name="Aslett A.Martin."/>
            <person name="De Silva Nishadi"/>
        </authorList>
    </citation>
    <scope>NUCLEOTIDE SEQUENCE [LARGE SCALE GENOMIC DNA]</scope>
    <source>
        <strain evidence="3">UMC4404</strain>
    </source>
</reference>
<dbReference type="RefSeq" id="WP_021129934.1">
    <property type="nucleotide sequence ID" value="NZ_CDNY01000010.1"/>
</dbReference>
<keyword evidence="1" id="KW-0812">Transmembrane</keyword>
<proteinExistence type="predicted"/>
<comment type="caution">
    <text evidence="2">The sequence shown here is derived from an EMBL/GenBank/DDBJ whole genome shotgun (WGS) entry which is preliminary data.</text>
</comment>
<dbReference type="EMBL" id="CDNY01000010">
    <property type="protein sequence ID" value="CEN31522.1"/>
    <property type="molecule type" value="Genomic_DNA"/>
</dbReference>
<sequence length="95" mass="10835">MEKFYSSIMGIIGGIALMSLNNSSIIHALERFNRRMFPTEGVDSKSIIGLIMELYVRFYDLIMFLSLIGAVITIVYALNIFRLIIKNKKEKQSLA</sequence>
<accession>A0A9P1L1C6</accession>
<evidence type="ECO:0000313" key="2">
    <source>
        <dbReference type="EMBL" id="CEN31522.1"/>
    </source>
</evidence>
<evidence type="ECO:0000313" key="3">
    <source>
        <dbReference type="Proteomes" id="UP000049685"/>
    </source>
</evidence>
<name>A0A9P1L1C6_PARSO</name>
<feature type="transmembrane region" description="Helical" evidence="1">
    <location>
        <begin position="61"/>
        <end position="85"/>
    </location>
</feature>
<protein>
    <submittedName>
        <fullName evidence="2">Uncharacterized protein</fullName>
    </submittedName>
</protein>
<evidence type="ECO:0000256" key="1">
    <source>
        <dbReference type="SAM" id="Phobius"/>
    </source>
</evidence>
<dbReference type="Proteomes" id="UP000049685">
    <property type="component" value="Unassembled WGS sequence"/>
</dbReference>
<gene>
    <name evidence="2" type="ORF">UMC4404_34321</name>
</gene>